<organism evidence="1 2">
    <name type="scientific">Chondromyces crocatus</name>
    <dbReference type="NCBI Taxonomy" id="52"/>
    <lineage>
        <taxon>Bacteria</taxon>
        <taxon>Pseudomonadati</taxon>
        <taxon>Myxococcota</taxon>
        <taxon>Polyangia</taxon>
        <taxon>Polyangiales</taxon>
        <taxon>Polyangiaceae</taxon>
        <taxon>Chondromyces</taxon>
    </lineage>
</organism>
<evidence type="ECO:0008006" key="3">
    <source>
        <dbReference type="Google" id="ProtNLM"/>
    </source>
</evidence>
<dbReference type="KEGG" id="ccro:CMC5_077130"/>
<proteinExistence type="predicted"/>
<reference evidence="1 2" key="1">
    <citation type="submission" date="2015-07" db="EMBL/GenBank/DDBJ databases">
        <title>Genome analysis of myxobacterium Chondromyces crocatus Cm c5 reveals a high potential for natural compound synthesis and the genetic basis for the loss of fruiting body formation.</title>
        <authorList>
            <person name="Zaburannyi N."/>
            <person name="Bunk B."/>
            <person name="Maier J."/>
            <person name="Overmann J."/>
            <person name="Mueller R."/>
        </authorList>
    </citation>
    <scope>NUCLEOTIDE SEQUENCE [LARGE SCALE GENOMIC DNA]</scope>
    <source>
        <strain evidence="1 2">Cm c5</strain>
    </source>
</reference>
<sequence length="207" mass="22939">MSLEHPSHDLVRFLASVEGLGREWQESVDIETLLGLEKDERREAEKLLIERLEIDDWRAPPALAAAETRGAVMPMKRRLPEATGRMRVAMAKALASLEAIPQADEIVAEVIREGDMDSGLAALVAAEPMRSPVIRDALAWACLHHPEFEIRCNAGAMLFYMAGLSPDPLSWDYRPIWLQLGADDEASRRKAFEEICAIVGMPPEVAG</sequence>
<dbReference type="STRING" id="52.CMC5_077130"/>
<dbReference type="OrthoDB" id="5508504at2"/>
<dbReference type="AlphaFoldDB" id="A0A0K1ERL0"/>
<dbReference type="EMBL" id="CP012159">
    <property type="protein sequence ID" value="AKT43481.1"/>
    <property type="molecule type" value="Genomic_DNA"/>
</dbReference>
<name>A0A0K1ERL0_CHOCO</name>
<keyword evidence="2" id="KW-1185">Reference proteome</keyword>
<dbReference type="RefSeq" id="WP_050434943.1">
    <property type="nucleotide sequence ID" value="NZ_CP012159.1"/>
</dbReference>
<evidence type="ECO:0000313" key="2">
    <source>
        <dbReference type="Proteomes" id="UP000067626"/>
    </source>
</evidence>
<protein>
    <recommendedName>
        <fullName evidence="3">PBS lyase</fullName>
    </recommendedName>
</protein>
<accession>A0A0K1ERL0</accession>
<gene>
    <name evidence="1" type="ORF">CMC5_077130</name>
</gene>
<dbReference type="Proteomes" id="UP000067626">
    <property type="component" value="Chromosome"/>
</dbReference>
<evidence type="ECO:0000313" key="1">
    <source>
        <dbReference type="EMBL" id="AKT43481.1"/>
    </source>
</evidence>